<feature type="domain" description="GGDEF" evidence="4">
    <location>
        <begin position="627"/>
        <end position="760"/>
    </location>
</feature>
<dbReference type="SMART" id="SM00267">
    <property type="entry name" value="GGDEF"/>
    <property type="match status" value="1"/>
</dbReference>
<dbReference type="InterPro" id="IPR000700">
    <property type="entry name" value="PAS-assoc_C"/>
</dbReference>
<dbReference type="InterPro" id="IPR000160">
    <property type="entry name" value="GGDEF_dom"/>
</dbReference>
<dbReference type="InterPro" id="IPR013656">
    <property type="entry name" value="PAS_4"/>
</dbReference>
<evidence type="ECO:0000259" key="4">
    <source>
        <dbReference type="PROSITE" id="PS50887"/>
    </source>
</evidence>
<dbReference type="Pfam" id="PF08448">
    <property type="entry name" value="PAS_4"/>
    <property type="match status" value="1"/>
</dbReference>
<name>A0ABX2G806_9BURK</name>
<comment type="caution">
    <text evidence="5">The sequence shown here is derived from an EMBL/GenBank/DDBJ whole genome shotgun (WGS) entry which is preliminary data.</text>
</comment>
<proteinExistence type="predicted"/>
<feature type="transmembrane region" description="Helical" evidence="1">
    <location>
        <begin position="161"/>
        <end position="180"/>
    </location>
</feature>
<feature type="domain" description="PAS" evidence="2">
    <location>
        <begin position="336"/>
        <end position="407"/>
    </location>
</feature>
<dbReference type="SMART" id="SM00086">
    <property type="entry name" value="PAC"/>
    <property type="match status" value="2"/>
</dbReference>
<dbReference type="InterPro" id="IPR052155">
    <property type="entry name" value="Biofilm_reg_signaling"/>
</dbReference>
<feature type="domain" description="PAC" evidence="3">
    <location>
        <begin position="410"/>
        <end position="462"/>
    </location>
</feature>
<feature type="transmembrane region" description="Helical" evidence="1">
    <location>
        <begin position="304"/>
        <end position="327"/>
    </location>
</feature>
<dbReference type="RefSeq" id="WP_217427640.1">
    <property type="nucleotide sequence ID" value="NZ_JABSNM010000030.1"/>
</dbReference>
<keyword evidence="1" id="KW-0472">Membrane</keyword>
<gene>
    <name evidence="5" type="ORF">HNQ01_004239</name>
</gene>
<dbReference type="PANTHER" id="PTHR44757:SF2">
    <property type="entry name" value="BIOFILM ARCHITECTURE MAINTENANCE PROTEIN MBAA"/>
    <property type="match status" value="1"/>
</dbReference>
<feature type="transmembrane region" description="Helical" evidence="1">
    <location>
        <begin position="273"/>
        <end position="292"/>
    </location>
</feature>
<dbReference type="NCBIfam" id="TIGR00254">
    <property type="entry name" value="GGDEF"/>
    <property type="match status" value="1"/>
</dbReference>
<evidence type="ECO:0000259" key="2">
    <source>
        <dbReference type="PROSITE" id="PS50112"/>
    </source>
</evidence>
<dbReference type="Pfam" id="PF13426">
    <property type="entry name" value="PAS_9"/>
    <property type="match status" value="1"/>
</dbReference>
<keyword evidence="1" id="KW-1133">Transmembrane helix</keyword>
<dbReference type="PROSITE" id="PS50887">
    <property type="entry name" value="GGDEF"/>
    <property type="match status" value="1"/>
</dbReference>
<dbReference type="InterPro" id="IPR001610">
    <property type="entry name" value="PAC"/>
</dbReference>
<protein>
    <submittedName>
        <fullName evidence="5">Diguanylate cyclase (GGDEF)-like protein/PAS domain S-box-containing protein</fullName>
    </submittedName>
</protein>
<feature type="transmembrane region" description="Helical" evidence="1">
    <location>
        <begin position="49"/>
        <end position="68"/>
    </location>
</feature>
<dbReference type="EMBL" id="JABSNM010000030">
    <property type="protein sequence ID" value="NRT58471.1"/>
    <property type="molecule type" value="Genomic_DNA"/>
</dbReference>
<keyword evidence="6" id="KW-1185">Reference proteome</keyword>
<feature type="transmembrane region" description="Helical" evidence="1">
    <location>
        <begin position="98"/>
        <end position="116"/>
    </location>
</feature>
<dbReference type="Proteomes" id="UP001516061">
    <property type="component" value="Unassembled WGS sequence"/>
</dbReference>
<sequence>MAPPPVARGQPMSAAPIDPAHAAGAEGAAAAADVESVLLRGWQRRPGRMALATATGAALLAGLALLLASQPGSLVSPWMADAFGMVALLCTTGPRQRLQALAALLAGLALAGLLSGLGGATLLSWLPGHAAAMLLGARVLQVSPDRLRLLSSPRACARVGLSAVLLPALVAASLSVPLMLLAGQTGASAPLAWLNLVLGSLIGTLALLPLLLALLRLKPAEMAAWVDVDTLVLLCVSLGVAVLALLHLAYPFVYIGLPLLVAAVRLRFVQVSLLVLCVAQAVGAMISLGLLATPPTTTHWQDALVHLSVAMMLVPSLLLSASMGAALEREVALERERERYRRLYERTPAMMHSIGPDGRMLAVSRLWLERLGYDERDVVGRPSTDFLDAESRRRAIEQVIPAFLRSGECRDVEYRMVARDGGHLDVLLSAISEHDEQGRFIRSLAVLEDVTRKRLAEQLALQHRHTAAMLESIGDAVVGLDRLGRVRSLNPAAVEMIGWTLDEVRGRPWAGLLGRQALDGGSAPGDPVERCLLDDSRPAPVSCRLRCRDGRWRVVRETAVPLHEPGERGDAQSVGVVLTLQDITAAHDLERTLARQAHHDALTGLPNRLLLQDRLHKALQLRRRQHGRLALLFMDLDHFKQVNDRHGHDAGDALLRAVARRVQEAVRASDTVCRLGGDEFVVLLPQIEESPDARRVAQHILEAVDRPYRIGALELRVSFSIGIAVSPEDGDDEATLMRRADTAMYRVKHEGRHGLGFHQQGDTDLGNATV</sequence>
<dbReference type="SMART" id="SM00091">
    <property type="entry name" value="PAS"/>
    <property type="match status" value="2"/>
</dbReference>
<keyword evidence="1" id="KW-0812">Transmembrane</keyword>
<dbReference type="PROSITE" id="PS50113">
    <property type="entry name" value="PAC"/>
    <property type="match status" value="1"/>
</dbReference>
<dbReference type="InterPro" id="IPR000014">
    <property type="entry name" value="PAS"/>
</dbReference>
<evidence type="ECO:0000259" key="3">
    <source>
        <dbReference type="PROSITE" id="PS50113"/>
    </source>
</evidence>
<reference evidence="5 6" key="1">
    <citation type="submission" date="2020-05" db="EMBL/GenBank/DDBJ databases">
        <title>Genomic Encyclopedia of Type Strains, Phase IV (KMG-V): Genome sequencing to study the core and pangenomes of soil and plant-associated prokaryotes.</title>
        <authorList>
            <person name="Whitman W."/>
        </authorList>
    </citation>
    <scope>NUCLEOTIDE SEQUENCE [LARGE SCALE GENOMIC DNA]</scope>
    <source>
        <strain evidence="5 6">C29</strain>
    </source>
</reference>
<feature type="transmembrane region" description="Helical" evidence="1">
    <location>
        <begin position="192"/>
        <end position="215"/>
    </location>
</feature>
<feature type="domain" description="PAS" evidence="2">
    <location>
        <begin position="462"/>
        <end position="507"/>
    </location>
</feature>
<evidence type="ECO:0000256" key="1">
    <source>
        <dbReference type="SAM" id="Phobius"/>
    </source>
</evidence>
<dbReference type="NCBIfam" id="TIGR00229">
    <property type="entry name" value="sensory_box"/>
    <property type="match status" value="2"/>
</dbReference>
<organism evidence="5 6">
    <name type="scientific">Sphaerotilus uruguayifluvii</name>
    <dbReference type="NCBI Taxonomy" id="2735897"/>
    <lineage>
        <taxon>Bacteria</taxon>
        <taxon>Pseudomonadati</taxon>
        <taxon>Pseudomonadota</taxon>
        <taxon>Betaproteobacteria</taxon>
        <taxon>Burkholderiales</taxon>
        <taxon>Sphaerotilaceae</taxon>
        <taxon>Sphaerotilus</taxon>
    </lineage>
</organism>
<dbReference type="CDD" id="cd00130">
    <property type="entry name" value="PAS"/>
    <property type="match status" value="2"/>
</dbReference>
<evidence type="ECO:0000313" key="5">
    <source>
        <dbReference type="EMBL" id="NRT58471.1"/>
    </source>
</evidence>
<evidence type="ECO:0000313" key="6">
    <source>
        <dbReference type="Proteomes" id="UP001516061"/>
    </source>
</evidence>
<dbReference type="CDD" id="cd01949">
    <property type="entry name" value="GGDEF"/>
    <property type="match status" value="1"/>
</dbReference>
<dbReference type="Pfam" id="PF00990">
    <property type="entry name" value="GGDEF"/>
    <property type="match status" value="1"/>
</dbReference>
<accession>A0ABX2G806</accession>
<dbReference type="PROSITE" id="PS50112">
    <property type="entry name" value="PAS"/>
    <property type="match status" value="2"/>
</dbReference>
<dbReference type="PANTHER" id="PTHR44757">
    <property type="entry name" value="DIGUANYLATE CYCLASE DGCP"/>
    <property type="match status" value="1"/>
</dbReference>